<keyword evidence="1" id="KW-0472">Membrane</keyword>
<dbReference type="InterPro" id="IPR000326">
    <property type="entry name" value="PAP2/HPO"/>
</dbReference>
<name>A0A8X8KPK6_9RHOB</name>
<protein>
    <submittedName>
        <fullName evidence="3">Phosphatase PAP2 family protein</fullName>
    </submittedName>
</protein>
<keyword evidence="1" id="KW-0812">Transmembrane</keyword>
<accession>A0A8X8KPK6</accession>
<organism evidence="3 4">
    <name type="scientific">Fertoeibacter niger</name>
    <dbReference type="NCBI Taxonomy" id="2656921"/>
    <lineage>
        <taxon>Bacteria</taxon>
        <taxon>Pseudomonadati</taxon>
        <taxon>Pseudomonadota</taxon>
        <taxon>Alphaproteobacteria</taxon>
        <taxon>Rhodobacterales</taxon>
        <taxon>Paracoccaceae</taxon>
        <taxon>Fertoeibacter</taxon>
    </lineage>
</organism>
<keyword evidence="4" id="KW-1185">Reference proteome</keyword>
<feature type="transmembrane region" description="Helical" evidence="1">
    <location>
        <begin position="195"/>
        <end position="214"/>
    </location>
</feature>
<dbReference type="CDD" id="cd03396">
    <property type="entry name" value="PAP2_like_6"/>
    <property type="match status" value="1"/>
</dbReference>
<dbReference type="Gene3D" id="1.20.144.10">
    <property type="entry name" value="Phosphatidic acid phosphatase type 2/haloperoxidase"/>
    <property type="match status" value="1"/>
</dbReference>
<feature type="transmembrane region" description="Helical" evidence="1">
    <location>
        <begin position="147"/>
        <end position="165"/>
    </location>
</feature>
<evidence type="ECO:0000256" key="1">
    <source>
        <dbReference type="SAM" id="Phobius"/>
    </source>
</evidence>
<keyword evidence="1" id="KW-1133">Transmembrane helix</keyword>
<evidence type="ECO:0000259" key="2">
    <source>
        <dbReference type="Pfam" id="PF01569"/>
    </source>
</evidence>
<dbReference type="SUPFAM" id="SSF48317">
    <property type="entry name" value="Acid phosphatase/Vanadium-dependent haloperoxidase"/>
    <property type="match status" value="1"/>
</dbReference>
<proteinExistence type="predicted"/>
<feature type="transmembrane region" description="Helical" evidence="1">
    <location>
        <begin position="52"/>
        <end position="73"/>
    </location>
</feature>
<gene>
    <name evidence="3" type="ORF">GEU84_001625</name>
</gene>
<dbReference type="Proteomes" id="UP000484076">
    <property type="component" value="Unassembled WGS sequence"/>
</dbReference>
<feature type="transmembrane region" description="Helical" evidence="1">
    <location>
        <begin position="85"/>
        <end position="105"/>
    </location>
</feature>
<dbReference type="InterPro" id="IPR036938">
    <property type="entry name" value="PAP2/HPO_sf"/>
</dbReference>
<sequence>MSLGLRLFIVFALVHLGFAIWPEVDLAVSRLFHRPTEGFPLAAHPGLGALRYLLWNLTLLAPLVALAGWCIALMLNRQARVLPRVWGFALACFVTGPVLVADTLFKSHWGRARPADVAEFGGMLPFTPPFEMAGNCARNCSFVSGEGAGIAMLAFVIGVLGWHLVPRPLRRRFALGLLVLAVIGGGLRVATGRHFLSDVVFAWFFMGFVVLVLYRAMGMAEARHSLTLVNLRADLGAFRAGLRAMQQRPR</sequence>
<comment type="caution">
    <text evidence="3">The sequence shown here is derived from an EMBL/GenBank/DDBJ whole genome shotgun (WGS) entry which is preliminary data.</text>
</comment>
<reference evidence="3" key="1">
    <citation type="submission" date="2020-05" db="EMBL/GenBank/DDBJ databases">
        <title>Fertoebacter nigrum gen. nov., sp. nov., a new member of the family Rhodobacteraceae.</title>
        <authorList>
            <person name="Szuroczki S."/>
            <person name="Abbaszade G."/>
            <person name="Buni D."/>
            <person name="Schumann P."/>
            <person name="Toth E."/>
        </authorList>
    </citation>
    <scope>NUCLEOTIDE SEQUENCE</scope>
    <source>
        <strain evidence="3">RG-N-1a</strain>
    </source>
</reference>
<dbReference type="EMBL" id="WHUT02000001">
    <property type="protein sequence ID" value="NUB43072.1"/>
    <property type="molecule type" value="Genomic_DNA"/>
</dbReference>
<dbReference type="Pfam" id="PF01569">
    <property type="entry name" value="PAP2"/>
    <property type="match status" value="1"/>
</dbReference>
<feature type="domain" description="Phosphatidic acid phosphatase type 2/haloperoxidase" evidence="2">
    <location>
        <begin position="92"/>
        <end position="218"/>
    </location>
</feature>
<evidence type="ECO:0000313" key="3">
    <source>
        <dbReference type="EMBL" id="NUB43072.1"/>
    </source>
</evidence>
<dbReference type="AlphaFoldDB" id="A0A8X8KPK6"/>
<feature type="transmembrane region" description="Helical" evidence="1">
    <location>
        <begin position="172"/>
        <end position="189"/>
    </location>
</feature>
<dbReference type="RefSeq" id="WP_152823752.1">
    <property type="nucleotide sequence ID" value="NZ_WHUT02000001.1"/>
</dbReference>
<evidence type="ECO:0000313" key="4">
    <source>
        <dbReference type="Proteomes" id="UP000484076"/>
    </source>
</evidence>